<dbReference type="STRING" id="226505.SAMN05444394_2642"/>
<accession>A0A1N6FQM3</accession>
<dbReference type="OrthoDB" id="827416at2"/>
<dbReference type="RefSeq" id="WP_159439229.1">
    <property type="nucleotide sequence ID" value="NZ_FSRC01000002.1"/>
</dbReference>
<sequence length="56" mass="6613">MERDLITLALQNLCIQQGKDPKEVHQYLLMKYRMDVDLLVLQKRLEKILSEEKAVA</sequence>
<name>A0A1N6FQM3_9BACT</name>
<dbReference type="EMBL" id="FSRC01000002">
    <property type="protein sequence ID" value="SIN97559.1"/>
    <property type="molecule type" value="Genomic_DNA"/>
</dbReference>
<proteinExistence type="predicted"/>
<reference evidence="2" key="1">
    <citation type="submission" date="2016-11" db="EMBL/GenBank/DDBJ databases">
        <authorList>
            <person name="Varghese N."/>
            <person name="Submissions S."/>
        </authorList>
    </citation>
    <scope>NUCLEOTIDE SEQUENCE [LARGE SCALE GENOMIC DNA]</scope>
    <source>
        <strain evidence="2">DSM 15292</strain>
    </source>
</reference>
<dbReference type="Proteomes" id="UP000185221">
    <property type="component" value="Unassembled WGS sequence"/>
</dbReference>
<evidence type="ECO:0000313" key="2">
    <source>
        <dbReference type="Proteomes" id="UP000185221"/>
    </source>
</evidence>
<organism evidence="1 2">
    <name type="scientific">Algoriphagus halophilus</name>
    <dbReference type="NCBI Taxonomy" id="226505"/>
    <lineage>
        <taxon>Bacteria</taxon>
        <taxon>Pseudomonadati</taxon>
        <taxon>Bacteroidota</taxon>
        <taxon>Cytophagia</taxon>
        <taxon>Cytophagales</taxon>
        <taxon>Cyclobacteriaceae</taxon>
        <taxon>Algoriphagus</taxon>
    </lineage>
</organism>
<gene>
    <name evidence="1" type="ORF">SAMN05444394_2642</name>
</gene>
<keyword evidence="2" id="KW-1185">Reference proteome</keyword>
<dbReference type="AlphaFoldDB" id="A0A1N6FQM3"/>
<evidence type="ECO:0000313" key="1">
    <source>
        <dbReference type="EMBL" id="SIN97559.1"/>
    </source>
</evidence>
<protein>
    <submittedName>
        <fullName evidence="1">Uncharacterized protein</fullName>
    </submittedName>
</protein>